<evidence type="ECO:0000256" key="2">
    <source>
        <dbReference type="ARBA" id="ARBA00022723"/>
    </source>
</evidence>
<gene>
    <name evidence="8" type="ORF">HGRIS_010654</name>
</gene>
<accession>A0ABR3IXG8</accession>
<evidence type="ECO:0000256" key="4">
    <source>
        <dbReference type="ARBA" id="ARBA00022833"/>
    </source>
</evidence>
<evidence type="ECO:0000256" key="6">
    <source>
        <dbReference type="RuleBase" id="RU003983"/>
    </source>
</evidence>
<keyword evidence="5 6" id="KW-0482">Metalloprotease</keyword>
<keyword evidence="1 6" id="KW-0645">Protease</keyword>
<evidence type="ECO:0000313" key="8">
    <source>
        <dbReference type="EMBL" id="KAL0948029.1"/>
    </source>
</evidence>
<comment type="caution">
    <text evidence="8">The sequence shown here is derived from an EMBL/GenBank/DDBJ whole genome shotgun (WGS) entry which is preliminary data.</text>
</comment>
<evidence type="ECO:0000256" key="5">
    <source>
        <dbReference type="ARBA" id="ARBA00023049"/>
    </source>
</evidence>
<keyword evidence="4 6" id="KW-0862">Zinc</keyword>
<dbReference type="Gene3D" id="3.30.2010.10">
    <property type="entry name" value="Metalloproteases ('zincins'), catalytic domain"/>
    <property type="match status" value="1"/>
</dbReference>
<dbReference type="PANTHER" id="PTHR22726">
    <property type="entry name" value="METALLOENDOPEPTIDASE OMA1"/>
    <property type="match status" value="1"/>
</dbReference>
<organism evidence="8 9">
    <name type="scientific">Hohenbuehelia grisea</name>
    <dbReference type="NCBI Taxonomy" id="104357"/>
    <lineage>
        <taxon>Eukaryota</taxon>
        <taxon>Fungi</taxon>
        <taxon>Dikarya</taxon>
        <taxon>Basidiomycota</taxon>
        <taxon>Agaricomycotina</taxon>
        <taxon>Agaricomycetes</taxon>
        <taxon>Agaricomycetidae</taxon>
        <taxon>Agaricales</taxon>
        <taxon>Pleurotineae</taxon>
        <taxon>Pleurotaceae</taxon>
        <taxon>Hohenbuehelia</taxon>
    </lineage>
</organism>
<comment type="cofactor">
    <cofactor evidence="6">
        <name>Zn(2+)</name>
        <dbReference type="ChEBI" id="CHEBI:29105"/>
    </cofactor>
    <text evidence="6">Binds 1 zinc ion per subunit.</text>
</comment>
<keyword evidence="3 6" id="KW-0378">Hydrolase</keyword>
<keyword evidence="2" id="KW-0479">Metal-binding</keyword>
<dbReference type="InterPro" id="IPR051156">
    <property type="entry name" value="Mito/Outer_Membr_Metalloprot"/>
</dbReference>
<dbReference type="Pfam" id="PF01435">
    <property type="entry name" value="Peptidase_M48"/>
    <property type="match status" value="1"/>
</dbReference>
<comment type="similarity">
    <text evidence="6">Belongs to the peptidase M48 family.</text>
</comment>
<dbReference type="InterPro" id="IPR001915">
    <property type="entry name" value="Peptidase_M48"/>
</dbReference>
<feature type="domain" description="Peptidase M48" evidence="7">
    <location>
        <begin position="194"/>
        <end position="350"/>
    </location>
</feature>
<name>A0ABR3IXG8_9AGAR</name>
<dbReference type="PANTHER" id="PTHR22726:SF1">
    <property type="entry name" value="METALLOENDOPEPTIDASE OMA1, MITOCHONDRIAL"/>
    <property type="match status" value="1"/>
</dbReference>
<reference evidence="9" key="1">
    <citation type="submission" date="2024-06" db="EMBL/GenBank/DDBJ databases">
        <title>Multi-omics analyses provide insights into the biosynthesis of the anticancer antibiotic pleurotin in Hohenbuehelia grisea.</title>
        <authorList>
            <person name="Weaver J.A."/>
            <person name="Alberti F."/>
        </authorList>
    </citation>
    <scope>NUCLEOTIDE SEQUENCE [LARGE SCALE GENOMIC DNA]</scope>
    <source>
        <strain evidence="9">T-177</strain>
    </source>
</reference>
<evidence type="ECO:0000313" key="9">
    <source>
        <dbReference type="Proteomes" id="UP001556367"/>
    </source>
</evidence>
<proteinExistence type="inferred from homology"/>
<keyword evidence="9" id="KW-1185">Reference proteome</keyword>
<dbReference type="Proteomes" id="UP001556367">
    <property type="component" value="Unassembled WGS sequence"/>
</dbReference>
<protein>
    <recommendedName>
        <fullName evidence="7">Peptidase M48 domain-containing protein</fullName>
    </recommendedName>
</protein>
<dbReference type="EMBL" id="JASNQZ010000014">
    <property type="protein sequence ID" value="KAL0948029.1"/>
    <property type="molecule type" value="Genomic_DNA"/>
</dbReference>
<dbReference type="CDD" id="cd07331">
    <property type="entry name" value="M48C_Oma1_like"/>
    <property type="match status" value="1"/>
</dbReference>
<evidence type="ECO:0000256" key="3">
    <source>
        <dbReference type="ARBA" id="ARBA00022801"/>
    </source>
</evidence>
<evidence type="ECO:0000259" key="7">
    <source>
        <dbReference type="Pfam" id="PF01435"/>
    </source>
</evidence>
<evidence type="ECO:0000256" key="1">
    <source>
        <dbReference type="ARBA" id="ARBA00022670"/>
    </source>
</evidence>
<sequence>MPAERVTSHTPQIMLNLLRVRLSFRARSRLPVRAQNFSSTGRRYDKYVRFETNGSGSSPNSKQRDNAIKIGVLGFGLCTAYYVAHLEQVPETGRWRFMDVSPTLEGKIAEASRAEIHAVYGGKILPPNHPLTLHVQRIVQRVLTANHLGSITSSQSASVKAPPRHSDEVIWDGTGGDFNGSSVAAGLGHDQERIAERQWEVVVVNDKKIVNAAASPGLVFVFTGMLPITQDEHGLASVLSHEIGHVVARHVPERISSQKVLFVIASLLELLGLDIFGSSRLMTNFLLELPNSRTQEKEADVIGLRLMSKACYDPTAAPRVFRRLAELENRGRQFNVEFFRTHPLSETRVKVRSQIFLASLDDKQLTNFSISQFPVTQYLEEMLPEALGILAASPECSMMQEQLSAFRSAPAFGDGFE</sequence>